<dbReference type="EMBL" id="HG994367">
    <property type="protein sequence ID" value="CAF1701119.1"/>
    <property type="molecule type" value="Genomic_DNA"/>
</dbReference>
<reference evidence="1" key="1">
    <citation type="submission" date="2021-01" db="EMBL/GenBank/DDBJ databases">
        <authorList>
            <consortium name="Genoscope - CEA"/>
            <person name="William W."/>
        </authorList>
    </citation>
    <scope>NUCLEOTIDE SEQUENCE</scope>
</reference>
<gene>
    <name evidence="1" type="ORF">DARMORV10_C03P28700.1</name>
</gene>
<dbReference type="AlphaFoldDB" id="A0A816IBY3"/>
<dbReference type="Proteomes" id="UP001295469">
    <property type="component" value="Chromosome C03"/>
</dbReference>
<sequence length="67" mass="7688">MKRLKKSGALNLPQDLHNIHNPFKLLVTILNSIYFLQEGSVSINPFLSRSSWCFHVYKYVVLGSRAP</sequence>
<evidence type="ECO:0000313" key="1">
    <source>
        <dbReference type="EMBL" id="CAF1701119.1"/>
    </source>
</evidence>
<organism evidence="1">
    <name type="scientific">Brassica napus</name>
    <name type="common">Rape</name>
    <dbReference type="NCBI Taxonomy" id="3708"/>
    <lineage>
        <taxon>Eukaryota</taxon>
        <taxon>Viridiplantae</taxon>
        <taxon>Streptophyta</taxon>
        <taxon>Embryophyta</taxon>
        <taxon>Tracheophyta</taxon>
        <taxon>Spermatophyta</taxon>
        <taxon>Magnoliopsida</taxon>
        <taxon>eudicotyledons</taxon>
        <taxon>Gunneridae</taxon>
        <taxon>Pentapetalae</taxon>
        <taxon>rosids</taxon>
        <taxon>malvids</taxon>
        <taxon>Brassicales</taxon>
        <taxon>Brassicaceae</taxon>
        <taxon>Brassiceae</taxon>
        <taxon>Brassica</taxon>
    </lineage>
</organism>
<name>A0A816IBY3_BRANA</name>
<accession>A0A816IBY3</accession>
<proteinExistence type="predicted"/>
<protein>
    <submittedName>
        <fullName evidence="1">(rape) hypothetical protein</fullName>
    </submittedName>
</protein>